<name>A0A9N9GUR9_9GLOM</name>
<dbReference type="OrthoDB" id="444325at2759"/>
<reference evidence="1" key="1">
    <citation type="submission" date="2021-06" db="EMBL/GenBank/DDBJ databases">
        <authorList>
            <person name="Kallberg Y."/>
            <person name="Tangrot J."/>
            <person name="Rosling A."/>
        </authorList>
    </citation>
    <scope>NUCLEOTIDE SEQUENCE</scope>
    <source>
        <strain evidence="1">IA702</strain>
    </source>
</reference>
<dbReference type="InterPro" id="IPR040194">
    <property type="entry name" value="Cwf19-like"/>
</dbReference>
<dbReference type="GO" id="GO:0000398">
    <property type="term" value="P:mRNA splicing, via spliceosome"/>
    <property type="evidence" value="ECO:0007669"/>
    <property type="project" value="TreeGrafter"/>
</dbReference>
<dbReference type="EMBL" id="CAJVPJ010003148">
    <property type="protein sequence ID" value="CAG8635941.1"/>
    <property type="molecule type" value="Genomic_DNA"/>
</dbReference>
<feature type="non-terminal residue" evidence="1">
    <location>
        <position position="233"/>
    </location>
</feature>
<gene>
    <name evidence="1" type="ORF">POCULU_LOCUS9157</name>
</gene>
<dbReference type="PANTHER" id="PTHR12072">
    <property type="entry name" value="CWF19, CELL CYCLE CONTROL PROTEIN"/>
    <property type="match status" value="1"/>
</dbReference>
<dbReference type="PANTHER" id="PTHR12072:SF4">
    <property type="entry name" value="CWF19-LIKE PROTEIN 1"/>
    <property type="match status" value="1"/>
</dbReference>
<organism evidence="1 2">
    <name type="scientific">Paraglomus occultum</name>
    <dbReference type="NCBI Taxonomy" id="144539"/>
    <lineage>
        <taxon>Eukaryota</taxon>
        <taxon>Fungi</taxon>
        <taxon>Fungi incertae sedis</taxon>
        <taxon>Mucoromycota</taxon>
        <taxon>Glomeromycotina</taxon>
        <taxon>Glomeromycetes</taxon>
        <taxon>Paraglomerales</taxon>
        <taxon>Paraglomeraceae</taxon>
        <taxon>Paraglomus</taxon>
    </lineage>
</organism>
<proteinExistence type="predicted"/>
<comment type="caution">
    <text evidence="1">The sequence shown here is derived from an EMBL/GenBank/DDBJ whole genome shotgun (WGS) entry which is preliminary data.</text>
</comment>
<dbReference type="CDD" id="cd07380">
    <property type="entry name" value="MPP_CWF19_N"/>
    <property type="match status" value="1"/>
</dbReference>
<dbReference type="GO" id="GO:0061632">
    <property type="term" value="F:RNA lariat debranching enzyme activator activity"/>
    <property type="evidence" value="ECO:0007669"/>
    <property type="project" value="TreeGrafter"/>
</dbReference>
<protein>
    <submittedName>
        <fullName evidence="1">1896_t:CDS:1</fullName>
    </submittedName>
</protein>
<dbReference type="AlphaFoldDB" id="A0A9N9GUR9"/>
<keyword evidence="2" id="KW-1185">Reference proteome</keyword>
<dbReference type="GO" id="GO:0071014">
    <property type="term" value="C:post-mRNA release spliceosomal complex"/>
    <property type="evidence" value="ECO:0007669"/>
    <property type="project" value="TreeGrafter"/>
</dbReference>
<accession>A0A9N9GUR9</accession>
<sequence>MDRDQIKVLAAGSANGRIKELFAGITKINTKYGPFDMLLCVGDLFGDADENLVNAVLSGSIHIPITTYFMHGKYILPAAIRKRIDENHGDHGIVTTASNVTIAFISGMLTSPAPALPTDVDILLTYEWPKDIQRLSSHEIQPNIVGSKFVTDLAMYVRPRYHLATSEGIFLQREPYENVGIEEEKRILQLLRDDNNDSMEKQSGGKRKKLRRRFDHATWFVGLAEVGNTRKAK</sequence>
<evidence type="ECO:0000313" key="1">
    <source>
        <dbReference type="EMBL" id="CAG8635941.1"/>
    </source>
</evidence>
<dbReference type="Proteomes" id="UP000789572">
    <property type="component" value="Unassembled WGS sequence"/>
</dbReference>
<evidence type="ECO:0000313" key="2">
    <source>
        <dbReference type="Proteomes" id="UP000789572"/>
    </source>
</evidence>